<sequence length="312" mass="36335">MGKSLLKLFIFSVLPFSVICYAVFLTGKKTDDFYKRFISPQQNSLILGSSRAAGMNPAILDSILNRKFPEVKLYNYAFTWAHSPYGPKYLESIKKKVYTNSRNGIFIVTVEPTALMVEKNKPDSPEYYIENDKSVAKTSTVSSNPNLEYLFESYDYPITKELNKKLFPPKNQMAEVEILENGKYDVKVLKDFTKEQKLEINRTKMIQFREKVKGLKVSVNRINYLSSTIDFLKKHGKVIMVRLPINKVPYSIEDKYYSDFDNTMIKLSQEKEIQYINFNEFNNNYKTSDEVHLIPESMNRLSQELGKILIEY</sequence>
<dbReference type="RefSeq" id="WP_089743625.1">
    <property type="nucleotide sequence ID" value="NZ_FNHD01000007.1"/>
</dbReference>
<evidence type="ECO:0000313" key="3">
    <source>
        <dbReference type="Proteomes" id="UP000199242"/>
    </source>
</evidence>
<protein>
    <submittedName>
        <fullName evidence="2">Uncharacterized protein</fullName>
    </submittedName>
</protein>
<evidence type="ECO:0000313" key="2">
    <source>
        <dbReference type="EMBL" id="SDL85947.1"/>
    </source>
</evidence>
<evidence type="ECO:0000256" key="1">
    <source>
        <dbReference type="SAM" id="Phobius"/>
    </source>
</evidence>
<name>A0ABY0QTK0_9FLAO</name>
<dbReference type="Proteomes" id="UP000199242">
    <property type="component" value="Unassembled WGS sequence"/>
</dbReference>
<comment type="caution">
    <text evidence="2">The sequence shown here is derived from an EMBL/GenBank/DDBJ whole genome shotgun (WGS) entry which is preliminary data.</text>
</comment>
<proteinExistence type="predicted"/>
<keyword evidence="3" id="KW-1185">Reference proteome</keyword>
<keyword evidence="1" id="KW-1133">Transmembrane helix</keyword>
<organism evidence="2 3">
    <name type="scientific">Chryseobacterium taihuense</name>
    <dbReference type="NCBI Taxonomy" id="1141221"/>
    <lineage>
        <taxon>Bacteria</taxon>
        <taxon>Pseudomonadati</taxon>
        <taxon>Bacteroidota</taxon>
        <taxon>Flavobacteriia</taxon>
        <taxon>Flavobacteriales</taxon>
        <taxon>Weeksellaceae</taxon>
        <taxon>Chryseobacterium group</taxon>
        <taxon>Chryseobacterium</taxon>
    </lineage>
</organism>
<keyword evidence="1" id="KW-0812">Transmembrane</keyword>
<accession>A0ABY0QTK0</accession>
<reference evidence="2 3" key="1">
    <citation type="submission" date="2016-10" db="EMBL/GenBank/DDBJ databases">
        <authorList>
            <person name="Varghese N."/>
            <person name="Submissions S."/>
        </authorList>
    </citation>
    <scope>NUCLEOTIDE SEQUENCE [LARGE SCALE GENOMIC DNA]</scope>
    <source>
        <strain evidence="2 3">CGMCC 1.10941</strain>
    </source>
</reference>
<gene>
    <name evidence="2" type="ORF">SAMN05216273_107148</name>
</gene>
<keyword evidence="1" id="KW-0472">Membrane</keyword>
<feature type="transmembrane region" description="Helical" evidence="1">
    <location>
        <begin position="6"/>
        <end position="26"/>
    </location>
</feature>
<dbReference type="EMBL" id="FNHD01000007">
    <property type="protein sequence ID" value="SDL85947.1"/>
    <property type="molecule type" value="Genomic_DNA"/>
</dbReference>